<gene>
    <name evidence="1" type="ORF">TorRG33x02_058810</name>
</gene>
<name>A0A2P5FKM2_TREOI</name>
<proteinExistence type="predicted"/>
<dbReference type="InParanoid" id="A0A2P5FKM2"/>
<organism evidence="1 2">
    <name type="scientific">Trema orientale</name>
    <name type="common">Charcoal tree</name>
    <name type="synonym">Celtis orientalis</name>
    <dbReference type="NCBI Taxonomy" id="63057"/>
    <lineage>
        <taxon>Eukaryota</taxon>
        <taxon>Viridiplantae</taxon>
        <taxon>Streptophyta</taxon>
        <taxon>Embryophyta</taxon>
        <taxon>Tracheophyta</taxon>
        <taxon>Spermatophyta</taxon>
        <taxon>Magnoliopsida</taxon>
        <taxon>eudicotyledons</taxon>
        <taxon>Gunneridae</taxon>
        <taxon>Pentapetalae</taxon>
        <taxon>rosids</taxon>
        <taxon>fabids</taxon>
        <taxon>Rosales</taxon>
        <taxon>Cannabaceae</taxon>
        <taxon>Trema</taxon>
    </lineage>
</organism>
<dbReference type="EMBL" id="JXTC01000025">
    <property type="protein sequence ID" value="PON98306.1"/>
    <property type="molecule type" value="Genomic_DNA"/>
</dbReference>
<dbReference type="Proteomes" id="UP000237000">
    <property type="component" value="Unassembled WGS sequence"/>
</dbReference>
<keyword evidence="2" id="KW-1185">Reference proteome</keyword>
<evidence type="ECO:0000313" key="2">
    <source>
        <dbReference type="Proteomes" id="UP000237000"/>
    </source>
</evidence>
<sequence>MESILEKLDEVKSPKLILHIQDLMGVPITTPNPNVVQEAESGTISEAQEFQILIADPVTDTVATQGISKQAVPIVLTEVPTSPVATQGENEPIPSVVQTKISFIIVHLLLHQY</sequence>
<comment type="caution">
    <text evidence="1">The sequence shown here is derived from an EMBL/GenBank/DDBJ whole genome shotgun (WGS) entry which is preliminary data.</text>
</comment>
<protein>
    <submittedName>
        <fullName evidence="1">Uncharacterized protein</fullName>
    </submittedName>
</protein>
<evidence type="ECO:0000313" key="1">
    <source>
        <dbReference type="EMBL" id="PON98306.1"/>
    </source>
</evidence>
<reference evidence="2" key="1">
    <citation type="submission" date="2016-06" db="EMBL/GenBank/DDBJ databases">
        <title>Parallel loss of symbiosis genes in relatives of nitrogen-fixing non-legume Parasponia.</title>
        <authorList>
            <person name="Van Velzen R."/>
            <person name="Holmer R."/>
            <person name="Bu F."/>
            <person name="Rutten L."/>
            <person name="Van Zeijl A."/>
            <person name="Liu W."/>
            <person name="Santuari L."/>
            <person name="Cao Q."/>
            <person name="Sharma T."/>
            <person name="Shen D."/>
            <person name="Roswanjaya Y."/>
            <person name="Wardhani T."/>
            <person name="Kalhor M.S."/>
            <person name="Jansen J."/>
            <person name="Van den Hoogen J."/>
            <person name="Gungor B."/>
            <person name="Hartog M."/>
            <person name="Hontelez J."/>
            <person name="Verver J."/>
            <person name="Yang W.-C."/>
            <person name="Schijlen E."/>
            <person name="Repin R."/>
            <person name="Schilthuizen M."/>
            <person name="Schranz E."/>
            <person name="Heidstra R."/>
            <person name="Miyata K."/>
            <person name="Fedorova E."/>
            <person name="Kohlen W."/>
            <person name="Bisseling T."/>
            <person name="Smit S."/>
            <person name="Geurts R."/>
        </authorList>
    </citation>
    <scope>NUCLEOTIDE SEQUENCE [LARGE SCALE GENOMIC DNA]</scope>
    <source>
        <strain evidence="2">cv. RG33-2</strain>
    </source>
</reference>
<dbReference type="AlphaFoldDB" id="A0A2P5FKM2"/>
<accession>A0A2P5FKM2</accession>